<name>A0A1S9TC11_BACMY</name>
<evidence type="ECO:0000313" key="5">
    <source>
        <dbReference type="Proteomes" id="UP000190696"/>
    </source>
</evidence>
<reference evidence="3 5" key="1">
    <citation type="submission" date="2017-01" db="EMBL/GenBank/DDBJ databases">
        <title>Bacillus cereus isolates.</title>
        <authorList>
            <person name="Beno S.M."/>
        </authorList>
    </citation>
    <scope>NUCLEOTIDE SEQUENCE [LARGE SCALE GENOMIC DNA]</scope>
    <source>
        <strain evidence="3 5">FSL W7-1108</strain>
    </source>
</reference>
<dbReference type="AlphaFoldDB" id="A0A1S9TC11"/>
<dbReference type="Proteomes" id="UP000190696">
    <property type="component" value="Unassembled WGS sequence"/>
</dbReference>
<gene>
    <name evidence="2" type="ORF">B7492_16390</name>
    <name evidence="3" type="ORF">BW900_07425</name>
    <name evidence="4" type="ORF">FC701_13570</name>
</gene>
<accession>A0A1S9TC11</accession>
<dbReference type="Proteomes" id="UP000192932">
    <property type="component" value="Chromosome"/>
</dbReference>
<evidence type="ECO:0000313" key="3">
    <source>
        <dbReference type="EMBL" id="OOR07470.1"/>
    </source>
</evidence>
<protein>
    <submittedName>
        <fullName evidence="3">GntR family transcriptional regulator</fullName>
    </submittedName>
</protein>
<evidence type="ECO:0000256" key="1">
    <source>
        <dbReference type="SAM" id="Phobius"/>
    </source>
</evidence>
<dbReference type="EMBL" id="MUAI01000003">
    <property type="protein sequence ID" value="OOR07470.1"/>
    <property type="molecule type" value="Genomic_DNA"/>
</dbReference>
<dbReference type="EMBL" id="SZOD01000293">
    <property type="protein sequence ID" value="TKI84538.1"/>
    <property type="molecule type" value="Genomic_DNA"/>
</dbReference>
<sequence length="40" mass="5048">MKQIVYLYIRSFPFIYIFFCKQFIFHMCYLAYFHVKTLAL</sequence>
<keyword evidence="1" id="KW-0812">Transmembrane</keyword>
<proteinExistence type="predicted"/>
<accession>A0A1W6AA54</accession>
<evidence type="ECO:0000313" key="6">
    <source>
        <dbReference type="Proteomes" id="UP000192932"/>
    </source>
</evidence>
<evidence type="ECO:0000313" key="7">
    <source>
        <dbReference type="Proteomes" id="UP000305524"/>
    </source>
</evidence>
<reference evidence="4 7" key="3">
    <citation type="journal article" date="2019" name="Environ. Microbiol.">
        <title>An active ?-lactamase is a part of an orchestrated cell wall stress resistance network of Bacillus subtilis and related rhizosphere species.</title>
        <authorList>
            <person name="Bucher T."/>
            <person name="Keren-Paz A."/>
            <person name="Hausser J."/>
            <person name="Olender T."/>
            <person name="Cytryn E."/>
            <person name="Kolodkin-Gal I."/>
        </authorList>
    </citation>
    <scope>NUCLEOTIDE SEQUENCE [LARGE SCALE GENOMIC DNA]</scope>
    <source>
        <strain evidence="4 7">I186</strain>
    </source>
</reference>
<organism evidence="3 5">
    <name type="scientific">Bacillus mycoides</name>
    <dbReference type="NCBI Taxonomy" id="1405"/>
    <lineage>
        <taxon>Bacteria</taxon>
        <taxon>Bacillati</taxon>
        <taxon>Bacillota</taxon>
        <taxon>Bacilli</taxon>
        <taxon>Bacillales</taxon>
        <taxon>Bacillaceae</taxon>
        <taxon>Bacillus</taxon>
        <taxon>Bacillus cereus group</taxon>
    </lineage>
</organism>
<reference evidence="2 6" key="2">
    <citation type="submission" date="2017-04" db="EMBL/GenBank/DDBJ databases">
        <title>The Characteristic of a Fine Plant Growth-Promoting Rhizobacteria Bacillus mycoides Gnyt1 and its Whole Genome Sequencing Analysis.</title>
        <authorList>
            <person name="Li J.H."/>
            <person name="Yao T."/>
        </authorList>
    </citation>
    <scope>NUCLEOTIDE SEQUENCE [LARGE SCALE GENOMIC DNA]</scope>
    <source>
        <strain evidence="2 6">Gnyt1</strain>
    </source>
</reference>
<feature type="transmembrane region" description="Helical" evidence="1">
    <location>
        <begin position="12"/>
        <end position="32"/>
    </location>
</feature>
<evidence type="ECO:0000313" key="4">
    <source>
        <dbReference type="EMBL" id="TKI84538.1"/>
    </source>
</evidence>
<dbReference type="EMBL" id="CP020743">
    <property type="protein sequence ID" value="ARJ22688.1"/>
    <property type="molecule type" value="Genomic_DNA"/>
</dbReference>
<evidence type="ECO:0000313" key="2">
    <source>
        <dbReference type="EMBL" id="ARJ22688.1"/>
    </source>
</evidence>
<dbReference type="Proteomes" id="UP000305524">
    <property type="component" value="Unassembled WGS sequence"/>
</dbReference>
<keyword evidence="1" id="KW-1133">Transmembrane helix</keyword>
<keyword evidence="1" id="KW-0472">Membrane</keyword>